<dbReference type="OrthoDB" id="70605at2"/>
<dbReference type="AlphaFoldDB" id="A0A553USC6"/>
<sequence>MAKYIQYTPKPKTPQEHYADAEFESAEARIESLKLLRELHEAGVLDVLSKLVRGGEGLTSAIFHTLSDEGSLKAIRNVTELGKTLGSLDPQAVGQLGAVLNAGVNEGARSVAQGKGVGLTDLLKLLNDKDVQLALGAVFGLLKGAGRALREARGDTINTPNQGEFDRHDQIQPTPNAPKRPTKPVRSKPVASK</sequence>
<name>A0A553USC6_9DEIO</name>
<dbReference type="InterPro" id="IPR012440">
    <property type="entry name" value="DUF1641"/>
</dbReference>
<evidence type="ECO:0000313" key="3">
    <source>
        <dbReference type="Proteomes" id="UP000316092"/>
    </source>
</evidence>
<protein>
    <submittedName>
        <fullName evidence="2">DUF1641 domain-containing protein</fullName>
    </submittedName>
</protein>
<dbReference type="Proteomes" id="UP000316092">
    <property type="component" value="Unassembled WGS sequence"/>
</dbReference>
<gene>
    <name evidence="2" type="ORF">FNU79_12330</name>
</gene>
<organism evidence="2 3">
    <name type="scientific">Deinococcus detaillensis</name>
    <dbReference type="NCBI Taxonomy" id="2592048"/>
    <lineage>
        <taxon>Bacteria</taxon>
        <taxon>Thermotogati</taxon>
        <taxon>Deinococcota</taxon>
        <taxon>Deinococci</taxon>
        <taxon>Deinococcales</taxon>
        <taxon>Deinococcaceae</taxon>
        <taxon>Deinococcus</taxon>
    </lineage>
</organism>
<dbReference type="PANTHER" id="PTHR38433">
    <property type="match status" value="1"/>
</dbReference>
<reference evidence="2 3" key="1">
    <citation type="submission" date="2019-07" db="EMBL/GenBank/DDBJ databases">
        <title>Deinococcus detaillus sp. nov., isolated from humus soil in Antarctica.</title>
        <authorList>
            <person name="Zhang K."/>
        </authorList>
    </citation>
    <scope>NUCLEOTIDE SEQUENCE [LARGE SCALE GENOMIC DNA]</scope>
    <source>
        <strain evidence="2 3">H1</strain>
    </source>
</reference>
<keyword evidence="3" id="KW-1185">Reference proteome</keyword>
<feature type="region of interest" description="Disordered" evidence="1">
    <location>
        <begin position="154"/>
        <end position="193"/>
    </location>
</feature>
<evidence type="ECO:0000313" key="2">
    <source>
        <dbReference type="EMBL" id="TSA83116.1"/>
    </source>
</evidence>
<dbReference type="PANTHER" id="PTHR38433:SF1">
    <property type="entry name" value="DUF1641 DOMAIN-CONTAINING PROTEIN"/>
    <property type="match status" value="1"/>
</dbReference>
<dbReference type="EMBL" id="VKDB01000014">
    <property type="protein sequence ID" value="TSA83116.1"/>
    <property type="molecule type" value="Genomic_DNA"/>
</dbReference>
<dbReference type="RefSeq" id="WP_143721134.1">
    <property type="nucleotide sequence ID" value="NZ_VKDB01000014.1"/>
</dbReference>
<evidence type="ECO:0000256" key="1">
    <source>
        <dbReference type="SAM" id="MobiDB-lite"/>
    </source>
</evidence>
<proteinExistence type="predicted"/>
<dbReference type="Pfam" id="PF07849">
    <property type="entry name" value="DUF1641"/>
    <property type="match status" value="1"/>
</dbReference>
<comment type="caution">
    <text evidence="2">The sequence shown here is derived from an EMBL/GenBank/DDBJ whole genome shotgun (WGS) entry which is preliminary data.</text>
</comment>
<accession>A0A553USC6</accession>